<dbReference type="OrthoDB" id="9815847at2"/>
<dbReference type="Gene3D" id="1.25.40.10">
    <property type="entry name" value="Tetratricopeptide repeat domain"/>
    <property type="match status" value="1"/>
</dbReference>
<protein>
    <submittedName>
        <fullName evidence="3">Cytochrome c-type biogenesis protein CcmH</fullName>
    </submittedName>
</protein>
<reference evidence="3 4" key="1">
    <citation type="submission" date="2016-12" db="EMBL/GenBank/DDBJ databases">
        <authorList>
            <person name="Song W.-J."/>
            <person name="Kurnit D.M."/>
        </authorList>
    </citation>
    <scope>NUCLEOTIDE SEQUENCE [LARGE SCALE GENOMIC DNA]</scope>
    <source>
        <strain evidence="3 4">CGMCC 1.10808</strain>
    </source>
</reference>
<organism evidence="3 4">
    <name type="scientific">Oceanicella actignis</name>
    <dbReference type="NCBI Taxonomy" id="1189325"/>
    <lineage>
        <taxon>Bacteria</taxon>
        <taxon>Pseudomonadati</taxon>
        <taxon>Pseudomonadota</taxon>
        <taxon>Alphaproteobacteria</taxon>
        <taxon>Rhodobacterales</taxon>
        <taxon>Paracoccaceae</taxon>
        <taxon>Oceanicella</taxon>
    </lineage>
</organism>
<name>A0A1M7TBJ7_9RHOB</name>
<sequence>MIFWLAALAGALLVAALTLRPLLRREAPSLPRAAHDVQVFKDQLAALARDVERGVIPAEEAEGARAEISRRLLAAAAEAERQAPPAPAPRRVSRLAAAALALVVAGGAAGIYWRIGAPGLPDQPLAERFAQMERAARERPSQDEVARRLAEARANAPAPDAQEDADPEAARLAPLVERLRAVLEARPDDLRGHRLLVGALRRLGRHEEALAAQRRVMELLGDKAGADDHAELAELMILAVEGYVSPEAEAEIRRALELDPAQPMARFYAALTLAQSGRADLALPIWAQLVRENPDAPYAPAIRAQIAAAAKAAGLPEPPLPPAAGAAPGPTREDMQAAAAMSDEERRQMIEGMVARLNDRLAEQGGSAQEWARLIGALAVLGRKDEARAALERALAAHGDDAQARAALEAAADRAGIAR</sequence>
<dbReference type="InterPro" id="IPR011990">
    <property type="entry name" value="TPR-like_helical_dom_sf"/>
</dbReference>
<dbReference type="AlphaFoldDB" id="A0A1M7TBJ7"/>
<dbReference type="InterPro" id="IPR017560">
    <property type="entry name" value="Cyt_c_biogenesis_CcmI"/>
</dbReference>
<dbReference type="EMBL" id="FRDL01000005">
    <property type="protein sequence ID" value="SHN68073.1"/>
    <property type="molecule type" value="Genomic_DNA"/>
</dbReference>
<keyword evidence="4" id="KW-1185">Reference proteome</keyword>
<dbReference type="RefSeq" id="WP_072747378.1">
    <property type="nucleotide sequence ID" value="NZ_FOHL01000005.1"/>
</dbReference>
<evidence type="ECO:0000256" key="2">
    <source>
        <dbReference type="SAM" id="MobiDB-lite"/>
    </source>
</evidence>
<gene>
    <name evidence="3" type="ORF">SAMN05216200_105185</name>
</gene>
<dbReference type="SUPFAM" id="SSF48452">
    <property type="entry name" value="TPR-like"/>
    <property type="match status" value="2"/>
</dbReference>
<proteinExistence type="predicted"/>
<dbReference type="STRING" id="1189325.SAMN04488119_105186"/>
<dbReference type="GO" id="GO:0017004">
    <property type="term" value="P:cytochrome complex assembly"/>
    <property type="evidence" value="ECO:0007669"/>
    <property type="project" value="UniProtKB-KW"/>
</dbReference>
<keyword evidence="1" id="KW-0201">Cytochrome c-type biogenesis</keyword>
<feature type="compositionally biased region" description="Basic and acidic residues" evidence="2">
    <location>
        <begin position="135"/>
        <end position="151"/>
    </location>
</feature>
<evidence type="ECO:0000313" key="3">
    <source>
        <dbReference type="EMBL" id="SHN68073.1"/>
    </source>
</evidence>
<accession>A0A1M7TBJ7</accession>
<feature type="region of interest" description="Disordered" evidence="2">
    <location>
        <begin position="135"/>
        <end position="167"/>
    </location>
</feature>
<dbReference type="Proteomes" id="UP000184066">
    <property type="component" value="Unassembled WGS sequence"/>
</dbReference>
<evidence type="ECO:0000313" key="4">
    <source>
        <dbReference type="Proteomes" id="UP000184066"/>
    </source>
</evidence>
<dbReference type="NCBIfam" id="TIGR03142">
    <property type="entry name" value="cytochro_ccmI"/>
    <property type="match status" value="1"/>
</dbReference>
<evidence type="ECO:0000256" key="1">
    <source>
        <dbReference type="ARBA" id="ARBA00022748"/>
    </source>
</evidence>